<evidence type="ECO:0000259" key="12">
    <source>
        <dbReference type="Pfam" id="PF26002"/>
    </source>
</evidence>
<dbReference type="SUPFAM" id="SSF111369">
    <property type="entry name" value="HlyD-like secretion proteins"/>
    <property type="match status" value="1"/>
</dbReference>
<dbReference type="Pfam" id="PF26002">
    <property type="entry name" value="Beta-barrel_AprE"/>
    <property type="match status" value="1"/>
</dbReference>
<comment type="subcellular location">
    <subcellularLocation>
        <location evidence="1 9">Cell inner membrane</location>
        <topology evidence="1 9">Single-pass membrane protein</topology>
    </subcellularLocation>
</comment>
<dbReference type="Pfam" id="PF25994">
    <property type="entry name" value="HH_AprE"/>
    <property type="match status" value="1"/>
</dbReference>
<evidence type="ECO:0000259" key="11">
    <source>
        <dbReference type="Pfam" id="PF25994"/>
    </source>
</evidence>
<evidence type="ECO:0000256" key="8">
    <source>
        <dbReference type="ARBA" id="ARBA00023136"/>
    </source>
</evidence>
<evidence type="ECO:0000256" key="3">
    <source>
        <dbReference type="ARBA" id="ARBA00022448"/>
    </source>
</evidence>
<dbReference type="EMBL" id="JAAIKE010000003">
    <property type="protein sequence ID" value="NEX46589.1"/>
    <property type="molecule type" value="Genomic_DNA"/>
</dbReference>
<dbReference type="InterPro" id="IPR058982">
    <property type="entry name" value="Beta-barrel_AprE"/>
</dbReference>
<feature type="domain" description="AprE-like beta-barrel" evidence="12">
    <location>
        <begin position="324"/>
        <end position="412"/>
    </location>
</feature>
<dbReference type="PANTHER" id="PTHR30386">
    <property type="entry name" value="MEMBRANE FUSION SUBUNIT OF EMRAB-TOLC MULTIDRUG EFFLUX PUMP"/>
    <property type="match status" value="1"/>
</dbReference>
<keyword evidence="4 9" id="KW-1003">Cell membrane</keyword>
<keyword evidence="10" id="KW-0175">Coiled coil</keyword>
<dbReference type="InterPro" id="IPR058781">
    <property type="entry name" value="HH_AprE-like"/>
</dbReference>
<evidence type="ECO:0000256" key="1">
    <source>
        <dbReference type="ARBA" id="ARBA00004377"/>
    </source>
</evidence>
<dbReference type="PRINTS" id="PR01490">
    <property type="entry name" value="RTXTOXIND"/>
</dbReference>
<dbReference type="PANTHER" id="PTHR30386:SF17">
    <property type="entry name" value="ALKALINE PROTEASE SECRETION PROTEIN APRE"/>
    <property type="match status" value="1"/>
</dbReference>
<dbReference type="GO" id="GO:0005886">
    <property type="term" value="C:plasma membrane"/>
    <property type="evidence" value="ECO:0007669"/>
    <property type="project" value="UniProtKB-SubCell"/>
</dbReference>
<keyword evidence="7" id="KW-1133">Transmembrane helix</keyword>
<dbReference type="InterPro" id="IPR010129">
    <property type="entry name" value="T1SS_HlyD"/>
</dbReference>
<organism evidence="13 14">
    <name type="scientific">Pseudotabrizicola algicola</name>
    <dbReference type="NCBI Taxonomy" id="2709381"/>
    <lineage>
        <taxon>Bacteria</taxon>
        <taxon>Pseudomonadati</taxon>
        <taxon>Pseudomonadota</taxon>
        <taxon>Alphaproteobacteria</taxon>
        <taxon>Rhodobacterales</taxon>
        <taxon>Paracoccaceae</taxon>
        <taxon>Pseudotabrizicola</taxon>
    </lineage>
</organism>
<accession>A0A6B3RU62</accession>
<feature type="domain" description="AprE-like long alpha-helical hairpin" evidence="11">
    <location>
        <begin position="91"/>
        <end position="281"/>
    </location>
</feature>
<evidence type="ECO:0000313" key="14">
    <source>
        <dbReference type="Proteomes" id="UP000481421"/>
    </source>
</evidence>
<dbReference type="AlphaFoldDB" id="A0A6B3RU62"/>
<dbReference type="Gene3D" id="2.40.30.170">
    <property type="match status" value="1"/>
</dbReference>
<dbReference type="GO" id="GO:0015031">
    <property type="term" value="P:protein transport"/>
    <property type="evidence" value="ECO:0007669"/>
    <property type="project" value="InterPro"/>
</dbReference>
<evidence type="ECO:0000256" key="2">
    <source>
        <dbReference type="ARBA" id="ARBA00009477"/>
    </source>
</evidence>
<keyword evidence="14" id="KW-1185">Reference proteome</keyword>
<keyword evidence="8" id="KW-0472">Membrane</keyword>
<dbReference type="Proteomes" id="UP000481421">
    <property type="component" value="Unassembled WGS sequence"/>
</dbReference>
<feature type="coiled-coil region" evidence="10">
    <location>
        <begin position="153"/>
        <end position="180"/>
    </location>
</feature>
<evidence type="ECO:0000256" key="10">
    <source>
        <dbReference type="SAM" id="Coils"/>
    </source>
</evidence>
<evidence type="ECO:0000256" key="4">
    <source>
        <dbReference type="ARBA" id="ARBA00022475"/>
    </source>
</evidence>
<gene>
    <name evidence="13" type="ORF">G3572_10265</name>
</gene>
<dbReference type="NCBIfam" id="TIGR01843">
    <property type="entry name" value="type_I_hlyD"/>
    <property type="match status" value="1"/>
</dbReference>
<evidence type="ECO:0000256" key="6">
    <source>
        <dbReference type="ARBA" id="ARBA00022692"/>
    </source>
</evidence>
<keyword evidence="3 9" id="KW-0813">Transport</keyword>
<protein>
    <recommendedName>
        <fullName evidence="9">Membrane fusion protein (MFP) family protein</fullName>
    </recommendedName>
</protein>
<dbReference type="Gene3D" id="2.40.50.100">
    <property type="match status" value="1"/>
</dbReference>
<comment type="caution">
    <text evidence="13">The sequence shown here is derived from an EMBL/GenBank/DDBJ whole genome shotgun (WGS) entry which is preliminary data.</text>
</comment>
<keyword evidence="6" id="KW-0812">Transmembrane</keyword>
<name>A0A6B3RU62_9RHOB</name>
<proteinExistence type="inferred from homology"/>
<sequence length="435" mass="47380">MTERPMPAFLRARGPLWLGWLALLLLVGGFGLWSVTTNIAGAIIAPGRVEVEQSRQIVQHPDGGVVAEILVAEGSIVATGDVLLRLDGTLVRSELSIVEGQLSEVRARRARLEAERDDLTEMTIPPDLLAIAARSPETAEQLEGQRRLFMARIETLARTLDRLKLRKEQTAAQIEGIDAQSAALTEQLDLIAQELADQQSLLDRGLAQAARVLALQREKSRLSGQVGELIAARAQAEGARTEIDLQMLGLSAQRREEANSQLRESGALELQLIQRQRALAEQVARLDIRAPTAGTVLGLQVTTPRAVIRPADPVAFIIPQDRPLIIAARVSPLNIDEVRIGQPVKLIFPAFPSRTTPELAGTVALVSADALTDQATQATYYSAEIVLDAQEAERLGHPLLPGMPVEAFIQTGARTPLAYLVQPFTDYFNRAFRES</sequence>
<keyword evidence="5 9" id="KW-0997">Cell inner membrane</keyword>
<evidence type="ECO:0000256" key="5">
    <source>
        <dbReference type="ARBA" id="ARBA00022519"/>
    </source>
</evidence>
<dbReference type="InterPro" id="IPR050739">
    <property type="entry name" value="MFP"/>
</dbReference>
<dbReference type="Gene3D" id="1.10.287.470">
    <property type="entry name" value="Helix hairpin bin"/>
    <property type="match status" value="1"/>
</dbReference>
<dbReference type="RefSeq" id="WP_164611449.1">
    <property type="nucleotide sequence ID" value="NZ_JAAIKE010000003.1"/>
</dbReference>
<evidence type="ECO:0000313" key="13">
    <source>
        <dbReference type="EMBL" id="NEX46589.1"/>
    </source>
</evidence>
<evidence type="ECO:0000256" key="7">
    <source>
        <dbReference type="ARBA" id="ARBA00022989"/>
    </source>
</evidence>
<reference evidence="13 14" key="1">
    <citation type="submission" date="2020-02" db="EMBL/GenBank/DDBJ databases">
        <title>Rhodobacter algicola sp. nov., isolated from microalga culture.</title>
        <authorList>
            <person name="Park C.-Y."/>
        </authorList>
    </citation>
    <scope>NUCLEOTIDE SEQUENCE [LARGE SCALE GENOMIC DNA]</scope>
    <source>
        <strain evidence="13 14">ETT8</strain>
    </source>
</reference>
<evidence type="ECO:0000256" key="9">
    <source>
        <dbReference type="RuleBase" id="RU365093"/>
    </source>
</evidence>
<feature type="coiled-coil region" evidence="10">
    <location>
        <begin position="95"/>
        <end position="122"/>
    </location>
</feature>
<comment type="similarity">
    <text evidence="2 9">Belongs to the membrane fusion protein (MFP) (TC 8.A.1) family.</text>
</comment>